<dbReference type="EMBL" id="CM034404">
    <property type="protein sequence ID" value="KAJ0174257.1"/>
    <property type="molecule type" value="Genomic_DNA"/>
</dbReference>
<reference evidence="1 2" key="1">
    <citation type="journal article" date="2021" name="Front. Genet.">
        <title>Chromosome-Level Genome Assembly Reveals Significant Gene Expansion in the Toll and IMD Signaling Pathways of Dendrolimus kikuchii.</title>
        <authorList>
            <person name="Zhou J."/>
            <person name="Wu P."/>
            <person name="Xiong Z."/>
            <person name="Liu N."/>
            <person name="Zhao N."/>
            <person name="Ji M."/>
            <person name="Qiu Y."/>
            <person name="Yang B."/>
        </authorList>
    </citation>
    <scope>NUCLEOTIDE SEQUENCE [LARGE SCALE GENOMIC DNA]</scope>
    <source>
        <strain evidence="1">Ann1</strain>
    </source>
</reference>
<keyword evidence="2" id="KW-1185">Reference proteome</keyword>
<proteinExistence type="predicted"/>
<evidence type="ECO:0000313" key="1">
    <source>
        <dbReference type="EMBL" id="KAJ0174257.1"/>
    </source>
</evidence>
<evidence type="ECO:0000313" key="2">
    <source>
        <dbReference type="Proteomes" id="UP000824533"/>
    </source>
</evidence>
<dbReference type="Proteomes" id="UP000824533">
    <property type="component" value="Linkage Group LG18"/>
</dbReference>
<comment type="caution">
    <text evidence="1">The sequence shown here is derived from an EMBL/GenBank/DDBJ whole genome shotgun (WGS) entry which is preliminary data.</text>
</comment>
<organism evidence="1 2">
    <name type="scientific">Dendrolimus kikuchii</name>
    <dbReference type="NCBI Taxonomy" id="765133"/>
    <lineage>
        <taxon>Eukaryota</taxon>
        <taxon>Metazoa</taxon>
        <taxon>Ecdysozoa</taxon>
        <taxon>Arthropoda</taxon>
        <taxon>Hexapoda</taxon>
        <taxon>Insecta</taxon>
        <taxon>Pterygota</taxon>
        <taxon>Neoptera</taxon>
        <taxon>Endopterygota</taxon>
        <taxon>Lepidoptera</taxon>
        <taxon>Glossata</taxon>
        <taxon>Ditrysia</taxon>
        <taxon>Bombycoidea</taxon>
        <taxon>Lasiocampidae</taxon>
        <taxon>Dendrolimus</taxon>
    </lineage>
</organism>
<protein>
    <submittedName>
        <fullName evidence="1">Uncharacterized protein</fullName>
    </submittedName>
</protein>
<sequence>MKTIFLFGIAFLIIAALTDVINAQQGIAFLIIAALTDGINAQQGDYCVVNGTIRSYIDVLLNDRILQDNRPPLNIQL</sequence>
<name>A0ACC1CRM9_9NEOP</name>
<gene>
    <name evidence="1" type="ORF">K1T71_010403</name>
</gene>
<accession>A0ACC1CRM9</accession>